<dbReference type="SUPFAM" id="SSF51735">
    <property type="entry name" value="NAD(P)-binding Rossmann-fold domains"/>
    <property type="match status" value="1"/>
</dbReference>
<dbReference type="PANTHER" id="PTHR12126">
    <property type="entry name" value="NADH-UBIQUINONE OXIDOREDUCTASE 39 KDA SUBUNIT-RELATED"/>
    <property type="match status" value="1"/>
</dbReference>
<sequence length="293" mass="32200">MKVFLAGGTGFVGGHVRRELLASGHTVRLLVHSRRDGLEQGVEQAEGDVTRLEIFAPAVAGCDATINLVGIIREFPGRGVTFERLHGEATRNVLAAAKGGGVKRHLQMSALGTRPHATSRYHQTKWEAEEQVRGSGLDWTIFRPSIVFGPKDDFINKLAGYIRGYPAVPVIGDGKYRLQPIAADDVARCFARALEIPATVGQTYELCGPDRIVYNDLLDTIGRVLGRGRVAKIPNPLGVMKLVVPLLQGFPFFPITMDQILMLVEENICATPWPAVFGFEPERFEAGIRKYLR</sequence>
<dbReference type="PANTHER" id="PTHR12126:SF11">
    <property type="entry name" value="NADH DEHYDROGENASE [UBIQUINONE] 1 ALPHA SUBCOMPLEX SUBUNIT 9, MITOCHONDRIAL"/>
    <property type="match status" value="1"/>
</dbReference>
<evidence type="ECO:0000259" key="1">
    <source>
        <dbReference type="Pfam" id="PF13460"/>
    </source>
</evidence>
<dbReference type="Pfam" id="PF13460">
    <property type="entry name" value="NAD_binding_10"/>
    <property type="match status" value="1"/>
</dbReference>
<dbReference type="EMBL" id="CP009788">
    <property type="protein sequence ID" value="AJE04378.1"/>
    <property type="molecule type" value="Genomic_DNA"/>
</dbReference>
<dbReference type="InterPro" id="IPR016040">
    <property type="entry name" value="NAD(P)-bd_dom"/>
</dbReference>
<dbReference type="CDD" id="cd05271">
    <property type="entry name" value="NDUFA9_like_SDR_a"/>
    <property type="match status" value="1"/>
</dbReference>
<evidence type="ECO:0000313" key="3">
    <source>
        <dbReference type="Proteomes" id="UP000057609"/>
    </source>
</evidence>
<evidence type="ECO:0000313" key="2">
    <source>
        <dbReference type="EMBL" id="AJE04378.1"/>
    </source>
</evidence>
<dbReference type="Proteomes" id="UP000057609">
    <property type="component" value="Chromosome"/>
</dbReference>
<reference evidence="2 3" key="1">
    <citation type="journal article" date="2015" name="Genome Announc.">
        <title>Complete Genome of Geobacter pickeringii G13T, a Metal-Reducing Isolate from Sedimentary Kaolin Deposits.</title>
        <authorList>
            <person name="Badalamenti J.P."/>
            <person name="Bond D.R."/>
        </authorList>
    </citation>
    <scope>NUCLEOTIDE SEQUENCE [LARGE SCALE GENOMIC DNA]</scope>
    <source>
        <strain evidence="2 3">G13</strain>
    </source>
</reference>
<dbReference type="InterPro" id="IPR051207">
    <property type="entry name" value="ComplexI_NDUFA9_subunit"/>
</dbReference>
<keyword evidence="3" id="KW-1185">Reference proteome</keyword>
<dbReference type="Gene3D" id="3.40.50.720">
    <property type="entry name" value="NAD(P)-binding Rossmann-like Domain"/>
    <property type="match status" value="1"/>
</dbReference>
<organism evidence="2 3">
    <name type="scientific">Geobacter pickeringii</name>
    <dbReference type="NCBI Taxonomy" id="345632"/>
    <lineage>
        <taxon>Bacteria</taxon>
        <taxon>Pseudomonadati</taxon>
        <taxon>Thermodesulfobacteriota</taxon>
        <taxon>Desulfuromonadia</taxon>
        <taxon>Geobacterales</taxon>
        <taxon>Geobacteraceae</taxon>
        <taxon>Geobacter</taxon>
    </lineage>
</organism>
<dbReference type="KEGG" id="gpi:GPICK_14355"/>
<dbReference type="InterPro" id="IPR036291">
    <property type="entry name" value="NAD(P)-bd_dom_sf"/>
</dbReference>
<dbReference type="HOGENOM" id="CLU_007383_6_5_7"/>
<name>A0A0B5BCG2_9BACT</name>
<protein>
    <submittedName>
        <fullName evidence="2">NAD-dependent dehydratase</fullName>
    </submittedName>
</protein>
<feature type="domain" description="NAD(P)-binding" evidence="1">
    <location>
        <begin position="7"/>
        <end position="195"/>
    </location>
</feature>
<dbReference type="OrthoDB" id="9804595at2"/>
<accession>A0A0B5BCG2</accession>
<dbReference type="RefSeq" id="WP_039744320.1">
    <property type="nucleotide sequence ID" value="NZ_CP009788.1"/>
</dbReference>
<gene>
    <name evidence="2" type="ORF">GPICK_14355</name>
</gene>
<dbReference type="STRING" id="345632.GPICK_14355"/>
<dbReference type="AlphaFoldDB" id="A0A0B5BCG2"/>
<proteinExistence type="predicted"/>
<dbReference type="FunFam" id="3.40.50.720:FF:000702">
    <property type="entry name" value="NADH dehydrogenase (Ubiquinone)"/>
    <property type="match status" value="1"/>
</dbReference>
<dbReference type="GO" id="GO:0044877">
    <property type="term" value="F:protein-containing complex binding"/>
    <property type="evidence" value="ECO:0007669"/>
    <property type="project" value="TreeGrafter"/>
</dbReference>